<accession>A0A1F7RW76</accession>
<keyword evidence="1" id="KW-0472">Membrane</keyword>
<feature type="chain" id="PRO_5009532283" description="DUF5683 domain-containing protein" evidence="2">
    <location>
        <begin position="26"/>
        <end position="154"/>
    </location>
</feature>
<keyword evidence="1" id="KW-1133">Transmembrane helix</keyword>
<dbReference type="EMBL" id="MGDD01000195">
    <property type="protein sequence ID" value="OGL45107.1"/>
    <property type="molecule type" value="Genomic_DNA"/>
</dbReference>
<comment type="caution">
    <text evidence="3">The sequence shown here is derived from an EMBL/GenBank/DDBJ whole genome shotgun (WGS) entry which is preliminary data.</text>
</comment>
<evidence type="ECO:0000313" key="4">
    <source>
        <dbReference type="Proteomes" id="UP000179266"/>
    </source>
</evidence>
<keyword evidence="1" id="KW-0812">Transmembrane</keyword>
<feature type="transmembrane region" description="Helical" evidence="1">
    <location>
        <begin position="43"/>
        <end position="61"/>
    </location>
</feature>
<keyword evidence="2" id="KW-0732">Signal</keyword>
<reference evidence="3 4" key="1">
    <citation type="journal article" date="2016" name="Nat. Commun.">
        <title>Thousands of microbial genomes shed light on interconnected biogeochemical processes in an aquifer system.</title>
        <authorList>
            <person name="Anantharaman K."/>
            <person name="Brown C.T."/>
            <person name="Hug L.A."/>
            <person name="Sharon I."/>
            <person name="Castelle C.J."/>
            <person name="Probst A.J."/>
            <person name="Thomas B.C."/>
            <person name="Singh A."/>
            <person name="Wilkins M.J."/>
            <person name="Karaoz U."/>
            <person name="Brodie E.L."/>
            <person name="Williams K.H."/>
            <person name="Hubbard S.S."/>
            <person name="Banfield J.F."/>
        </authorList>
    </citation>
    <scope>NUCLEOTIDE SEQUENCE [LARGE SCALE GENOMIC DNA]</scope>
</reference>
<evidence type="ECO:0000256" key="2">
    <source>
        <dbReference type="SAM" id="SignalP"/>
    </source>
</evidence>
<gene>
    <name evidence="3" type="ORF">A2161_03990</name>
</gene>
<evidence type="ECO:0000256" key="1">
    <source>
        <dbReference type="SAM" id="Phobius"/>
    </source>
</evidence>
<feature type="signal peptide" evidence="2">
    <location>
        <begin position="1"/>
        <end position="25"/>
    </location>
</feature>
<dbReference type="AlphaFoldDB" id="A0A1F7RW76"/>
<sequence length="154" mass="17678">MKNHIKFFVLLILFMMMVMPAWTVAQDDSTKKNDNRKIGTDDYIMFAAGGLLGAGIQEIYYREKPSAESRTPAIVMGYFIWNAVVIIKELQFDDGEDRIAWEDIAIANAGFTLGTLIWNYTVGKSIKINPKKPLPHHHHQYLMIGNKQTQIRLY</sequence>
<proteinExistence type="predicted"/>
<evidence type="ECO:0008006" key="5">
    <source>
        <dbReference type="Google" id="ProtNLM"/>
    </source>
</evidence>
<evidence type="ECO:0000313" key="3">
    <source>
        <dbReference type="EMBL" id="OGL45107.1"/>
    </source>
</evidence>
<protein>
    <recommendedName>
        <fullName evidence="5">DUF5683 domain-containing protein</fullName>
    </recommendedName>
</protein>
<dbReference type="Proteomes" id="UP000179266">
    <property type="component" value="Unassembled WGS sequence"/>
</dbReference>
<organism evidence="3 4">
    <name type="scientific">Candidatus Schekmanbacteria bacterium RBG_13_48_7</name>
    <dbReference type="NCBI Taxonomy" id="1817878"/>
    <lineage>
        <taxon>Bacteria</taxon>
        <taxon>Candidatus Schekmaniibacteriota</taxon>
    </lineage>
</organism>
<name>A0A1F7RW76_9BACT</name>